<proteinExistence type="predicted"/>
<dbReference type="GO" id="GO:0005543">
    <property type="term" value="F:phospholipid binding"/>
    <property type="evidence" value="ECO:0007669"/>
    <property type="project" value="TreeGrafter"/>
</dbReference>
<evidence type="ECO:0000259" key="2">
    <source>
        <dbReference type="PROSITE" id="PS50942"/>
    </source>
</evidence>
<dbReference type="AlphaFoldDB" id="A0AA88L0M3"/>
<dbReference type="Pfam" id="PF10193">
    <property type="entry name" value="Telomere_reg-2"/>
    <property type="match status" value="1"/>
</dbReference>
<feature type="domain" description="ENTH" evidence="2">
    <location>
        <begin position="16"/>
        <end position="149"/>
    </location>
</feature>
<dbReference type="EMBL" id="JAVRJZ010000015">
    <property type="protein sequence ID" value="KAK2712017.1"/>
    <property type="molecule type" value="Genomic_DNA"/>
</dbReference>
<sequence length="1197" mass="134444">MINSWKIRELMDKATNMVMNYTETEAKVREATNDDPWGPSGSLMTELAQATFTYEQFPEVMQMLWRRMLQENKSNWRRTYKSLILLCYLVRNGSERVVTSARDHLYDLRSLETFIYVDEQGKDQGINIRHKAKELMDFIQDDDKLREERKKAKKNKDKYVGMSNDNSFGGRIDSWRFASRDKDDLDLDRPAGGGWRDADNSGDEGSNHSQDEKDSDFRSPYKDTRSPEKIHVPSKILSPKSPTSPSSSMFDAFISEDFDPRIDEKNKTGSSSTARKTGIDDFGDFHSSNGDFGDFASAFSEPSLDDVISVTLANAPSLFATIKPVSSSTLSTTNTTSSKSQASQSLLDGLDFEKPVSLPVSTSISSNGAQCSSFDLLGGDSSLFSSPPSDVQSNVKRFKDALVSTSEAQVKKAFAPIEYYLPGNLTPQKLLGIDVDREDTITFCESFFSDCLESIISSPWFESVFFEKLILYGPPLNALQVLIKNIQTLNPSRRRDRLINILVKLIKSDSMLAILVSKTVKCEIDVYEIDSLVRLIGTVPVVVSSVCKSKTPYELCPEGYCNLLSDQIFWSIFVSSEALKRNVGISSGFLAKLLSFLFVSYPPKNTFSSCLSQLCALCHINFAVRRFCQCLIRDLSTKGVENFVTMLSQQACCSDIMITMIGKIKQKSDTSIALRRIILVKSPRSTAVLKKCLLSLASVGCLTDVLKELAHRWQTKSSLLYTSLEEHISITKSILICLGIDDAHLDKSFVAEAVIQGTIHYLQNPRTEYRLIGMYMATKTAKLLCPEGPQPEFDMPDSSLLSEFDEIFNMEDICENRNVDEDAVLTKVLENTGIFGNAKALAHRESEPINEQGEVIHGIDDKMKSILLSPSGVGCENDLDSDDDLKPYNSEENIQELSVNPPVYIADLLEYFTGMNGECDEYERVVVALNHAENVVQGQLINENESVASQLLSILVHLENKFKIENFEELRTNTMISIVSIYPKNSAVFLANQFFAENFSISQRMLMLFVLAGSAEKMSSISTIQKNDPRIQPSALEAKTRRFVHPRKSPTLTLNQFSSVASEFFSSLLNAAHRQTTIDFIHKDYQLLTHYFCTLTAFCTFGSSSPNIITMAESLSDLLWSQRLHPEASVRESVIANLNRLLLQVNCDFLLSNPKGAAEWKEYLEHVMQEDPSDLCRKFSSYAYKLLFNIFNVQFHE</sequence>
<reference evidence="3" key="1">
    <citation type="submission" date="2023-07" db="EMBL/GenBank/DDBJ databases">
        <title>Chromosome-level genome assembly of Artemia franciscana.</title>
        <authorList>
            <person name="Jo E."/>
        </authorList>
    </citation>
    <scope>NUCLEOTIDE SEQUENCE</scope>
    <source>
        <tissue evidence="3">Whole body</tissue>
    </source>
</reference>
<organism evidence="3 4">
    <name type="scientific">Artemia franciscana</name>
    <name type="common">Brine shrimp</name>
    <name type="synonym">Artemia sanfranciscana</name>
    <dbReference type="NCBI Taxonomy" id="6661"/>
    <lineage>
        <taxon>Eukaryota</taxon>
        <taxon>Metazoa</taxon>
        <taxon>Ecdysozoa</taxon>
        <taxon>Arthropoda</taxon>
        <taxon>Crustacea</taxon>
        <taxon>Branchiopoda</taxon>
        <taxon>Anostraca</taxon>
        <taxon>Artemiidae</taxon>
        <taxon>Artemia</taxon>
    </lineage>
</organism>
<dbReference type="InterPro" id="IPR019337">
    <property type="entry name" value="Telomere_length_regulation_dom"/>
</dbReference>
<dbReference type="FunFam" id="1.25.40.90:FF:000006">
    <property type="entry name" value="Clathrin interactor 1"/>
    <property type="match status" value="1"/>
</dbReference>
<dbReference type="GO" id="GO:0006897">
    <property type="term" value="P:endocytosis"/>
    <property type="evidence" value="ECO:0007669"/>
    <property type="project" value="TreeGrafter"/>
</dbReference>
<comment type="caution">
    <text evidence="3">The sequence shown here is derived from an EMBL/GenBank/DDBJ whole genome shotgun (WGS) entry which is preliminary data.</text>
</comment>
<dbReference type="PANTHER" id="PTHR12276:SF45">
    <property type="entry name" value="CLATHRIN INTERACTOR 1"/>
    <property type="match status" value="1"/>
</dbReference>
<dbReference type="InterPro" id="IPR008942">
    <property type="entry name" value="ENTH_VHS"/>
</dbReference>
<dbReference type="PROSITE" id="PS50942">
    <property type="entry name" value="ENTH"/>
    <property type="match status" value="1"/>
</dbReference>
<evidence type="ECO:0000313" key="3">
    <source>
        <dbReference type="EMBL" id="KAK2712017.1"/>
    </source>
</evidence>
<dbReference type="SUPFAM" id="SSF48464">
    <property type="entry name" value="ENTH/VHS domain"/>
    <property type="match status" value="1"/>
</dbReference>
<dbReference type="Pfam" id="PF01417">
    <property type="entry name" value="ENTH"/>
    <property type="match status" value="1"/>
</dbReference>
<accession>A0AA88L0M3</accession>
<feature type="compositionally biased region" description="Basic and acidic residues" evidence="1">
    <location>
        <begin position="205"/>
        <end position="231"/>
    </location>
</feature>
<dbReference type="InterPro" id="IPR013809">
    <property type="entry name" value="ENTH"/>
</dbReference>
<evidence type="ECO:0000313" key="4">
    <source>
        <dbReference type="Proteomes" id="UP001187531"/>
    </source>
</evidence>
<dbReference type="InterPro" id="IPR038528">
    <property type="entry name" value="TEL2_C_sf"/>
</dbReference>
<feature type="region of interest" description="Disordered" evidence="1">
    <location>
        <begin position="183"/>
        <end position="251"/>
    </location>
</feature>
<dbReference type="GO" id="GO:0005768">
    <property type="term" value="C:endosome"/>
    <property type="evidence" value="ECO:0007669"/>
    <property type="project" value="TreeGrafter"/>
</dbReference>
<protein>
    <recommendedName>
        <fullName evidence="2">ENTH domain-containing protein</fullName>
    </recommendedName>
</protein>
<evidence type="ECO:0000256" key="1">
    <source>
        <dbReference type="SAM" id="MobiDB-lite"/>
    </source>
</evidence>
<dbReference type="Proteomes" id="UP001187531">
    <property type="component" value="Unassembled WGS sequence"/>
</dbReference>
<dbReference type="PANTHER" id="PTHR12276">
    <property type="entry name" value="EPSIN/ENT-RELATED"/>
    <property type="match status" value="1"/>
</dbReference>
<dbReference type="GO" id="GO:0030276">
    <property type="term" value="F:clathrin binding"/>
    <property type="evidence" value="ECO:0007669"/>
    <property type="project" value="TreeGrafter"/>
</dbReference>
<dbReference type="GO" id="GO:0030125">
    <property type="term" value="C:clathrin vesicle coat"/>
    <property type="evidence" value="ECO:0007669"/>
    <property type="project" value="TreeGrafter"/>
</dbReference>
<dbReference type="CDD" id="cd16989">
    <property type="entry name" value="ENTH_EpsinR"/>
    <property type="match status" value="1"/>
</dbReference>
<gene>
    <name evidence="3" type="ORF">QYM36_010896</name>
</gene>
<dbReference type="SMART" id="SM00273">
    <property type="entry name" value="ENTH"/>
    <property type="match status" value="1"/>
</dbReference>
<dbReference type="GO" id="GO:0005886">
    <property type="term" value="C:plasma membrane"/>
    <property type="evidence" value="ECO:0007669"/>
    <property type="project" value="TreeGrafter"/>
</dbReference>
<dbReference type="Gene3D" id="1.25.40.720">
    <property type="entry name" value="Telomere length regulation protein 2, C-terminal domain"/>
    <property type="match status" value="1"/>
</dbReference>
<name>A0AA88L0M3_ARTSF</name>
<keyword evidence="4" id="KW-1185">Reference proteome</keyword>
<dbReference type="Gene3D" id="1.25.40.90">
    <property type="match status" value="1"/>
</dbReference>
<feature type="compositionally biased region" description="Low complexity" evidence="1">
    <location>
        <begin position="233"/>
        <end position="248"/>
    </location>
</feature>